<accession>A0ABP0GKF8</accession>
<dbReference type="EC" id="2.4.1.-" evidence="11"/>
<evidence type="ECO:0000313" key="14">
    <source>
        <dbReference type="EMBL" id="CAK8692244.1"/>
    </source>
</evidence>
<evidence type="ECO:0000259" key="13">
    <source>
        <dbReference type="Pfam" id="PF17039"/>
    </source>
</evidence>
<reference evidence="14 15" key="1">
    <citation type="submission" date="2024-02" db="EMBL/GenBank/DDBJ databases">
        <authorList>
            <person name="Daric V."/>
            <person name="Darras S."/>
        </authorList>
    </citation>
    <scope>NUCLEOTIDE SEQUENCE [LARGE SCALE GENOMIC DNA]</scope>
</reference>
<comment type="similarity">
    <text evidence="3 11">Belongs to the glycosyltransferase 10 family.</text>
</comment>
<evidence type="ECO:0000256" key="3">
    <source>
        <dbReference type="ARBA" id="ARBA00008919"/>
    </source>
</evidence>
<keyword evidence="7" id="KW-0735">Signal-anchor</keyword>
<evidence type="ECO:0000256" key="9">
    <source>
        <dbReference type="ARBA" id="ARBA00023136"/>
    </source>
</evidence>
<evidence type="ECO:0000259" key="12">
    <source>
        <dbReference type="Pfam" id="PF00852"/>
    </source>
</evidence>
<evidence type="ECO:0000256" key="5">
    <source>
        <dbReference type="ARBA" id="ARBA00022679"/>
    </source>
</evidence>
<dbReference type="InterPro" id="IPR055270">
    <property type="entry name" value="Glyco_tran_10_C"/>
</dbReference>
<evidence type="ECO:0000256" key="1">
    <source>
        <dbReference type="ARBA" id="ARBA00004167"/>
    </source>
</evidence>
<dbReference type="Pfam" id="PF00852">
    <property type="entry name" value="Glyco_transf_10"/>
    <property type="match status" value="1"/>
</dbReference>
<evidence type="ECO:0000256" key="2">
    <source>
        <dbReference type="ARBA" id="ARBA00004922"/>
    </source>
</evidence>
<evidence type="ECO:0000256" key="4">
    <source>
        <dbReference type="ARBA" id="ARBA00022676"/>
    </source>
</evidence>
<dbReference type="EMBL" id="CAWYQH010000130">
    <property type="protein sequence ID" value="CAK8692244.1"/>
    <property type="molecule type" value="Genomic_DNA"/>
</dbReference>
<evidence type="ECO:0000313" key="15">
    <source>
        <dbReference type="Proteomes" id="UP001642483"/>
    </source>
</evidence>
<comment type="subcellular location">
    <subcellularLocation>
        <location evidence="11">Golgi apparatus</location>
        <location evidence="11">Golgi stack membrane</location>
        <topology evidence="11">Single-pass type II membrane protein</topology>
    </subcellularLocation>
    <subcellularLocation>
        <location evidence="1">Membrane</location>
        <topology evidence="1">Single-pass membrane protein</topology>
    </subcellularLocation>
</comment>
<dbReference type="PANTHER" id="PTHR11929">
    <property type="entry name" value="ALPHA- 1,3 -FUCOSYLTRANSFERASE"/>
    <property type="match status" value="1"/>
</dbReference>
<evidence type="ECO:0000256" key="6">
    <source>
        <dbReference type="ARBA" id="ARBA00022692"/>
    </source>
</evidence>
<feature type="transmembrane region" description="Helical" evidence="11">
    <location>
        <begin position="16"/>
        <end position="35"/>
    </location>
</feature>
<dbReference type="InterPro" id="IPR038577">
    <property type="entry name" value="GT10-like_C_sf"/>
</dbReference>
<protein>
    <recommendedName>
        <fullName evidence="11">Fucosyltransferase</fullName>
        <ecNumber evidence="11">2.4.1.-</ecNumber>
    </recommendedName>
</protein>
<sequence length="536" mass="62367">MFIQRLITCFLNTKKICSISFFIGLCGVTVLYLGFLTQFSKNYKKTTESVTVLQHVFRGIKEKNDYQKRKNFNITRQFMRLKAKAADIDKEITTFRTGTIPIQTTRAPIVLISDVPIILLWNNPFNDFSMVLEFLQESIDIEKYRKDINIDTHLCGKCRITLDRNQLQKSDAVVFHLPQLDKDDLPPRTTRRNDQLYVWWAQESSASSQAHLRRLDYFNLTMTVRRSSDVYSPYATLDWVLKLIWHKERHKDIVKNIAKFKNVRLTRPNELKAVISSLPYISHAKKYKVSSALTPQIRDLLAKKIGLAVWVVSNCGNTPSSSLRFAYADKLQDSGLQIDKFGRCSGYNFPIRSRYDPAYFEVLSRYKFYFAFENSYHCKDYATEKLWLNALYSGAIPVIFGPDRRDIEAVLPSKTFIHAEDFQSPSSLVRYLLYLDNNATAYAEYHEWRTWVRYFDEKGELSPKKTNKDLEALSVGQQALVKKYAMTKAAGFCALCKRVTDTPANNSVFIHDVGQWWRNDNEECLNTEIAWRMLEL</sequence>
<dbReference type="InterPro" id="IPR031481">
    <property type="entry name" value="Glyco_tran_10_N"/>
</dbReference>
<feature type="domain" description="Fucosyltransferase C-terminal" evidence="12">
    <location>
        <begin position="302"/>
        <end position="516"/>
    </location>
</feature>
<organism evidence="14 15">
    <name type="scientific">Clavelina lepadiformis</name>
    <name type="common">Light-bulb sea squirt</name>
    <name type="synonym">Ascidia lepadiformis</name>
    <dbReference type="NCBI Taxonomy" id="159417"/>
    <lineage>
        <taxon>Eukaryota</taxon>
        <taxon>Metazoa</taxon>
        <taxon>Chordata</taxon>
        <taxon>Tunicata</taxon>
        <taxon>Ascidiacea</taxon>
        <taxon>Aplousobranchia</taxon>
        <taxon>Clavelinidae</taxon>
        <taxon>Clavelina</taxon>
    </lineage>
</organism>
<dbReference type="PANTHER" id="PTHR11929:SF145">
    <property type="entry name" value="ALPHA-(1,3)-FUCOSYLTRANSFERASE FUT-1"/>
    <property type="match status" value="1"/>
</dbReference>
<keyword evidence="9 11" id="KW-0472">Membrane</keyword>
<evidence type="ECO:0000256" key="10">
    <source>
        <dbReference type="ARBA" id="ARBA00023180"/>
    </source>
</evidence>
<keyword evidence="8 11" id="KW-1133">Transmembrane helix</keyword>
<dbReference type="Gene3D" id="3.40.50.11660">
    <property type="entry name" value="Glycosyl transferase family 10, C-terminal domain"/>
    <property type="match status" value="1"/>
</dbReference>
<dbReference type="PROSITE" id="PS50096">
    <property type="entry name" value="IQ"/>
    <property type="match status" value="1"/>
</dbReference>
<keyword evidence="11" id="KW-0333">Golgi apparatus</keyword>
<comment type="caution">
    <text evidence="14">The sequence shown here is derived from an EMBL/GenBank/DDBJ whole genome shotgun (WGS) entry which is preliminary data.</text>
</comment>
<proteinExistence type="inferred from homology"/>
<keyword evidence="10" id="KW-0325">Glycoprotein</keyword>
<evidence type="ECO:0000256" key="11">
    <source>
        <dbReference type="RuleBase" id="RU003832"/>
    </source>
</evidence>
<keyword evidence="15" id="KW-1185">Reference proteome</keyword>
<dbReference type="SUPFAM" id="SSF53756">
    <property type="entry name" value="UDP-Glycosyltransferase/glycogen phosphorylase"/>
    <property type="match status" value="1"/>
</dbReference>
<gene>
    <name evidence="14" type="ORF">CVLEPA_LOCUS24971</name>
</gene>
<keyword evidence="4 11" id="KW-0328">Glycosyltransferase</keyword>
<dbReference type="Proteomes" id="UP001642483">
    <property type="component" value="Unassembled WGS sequence"/>
</dbReference>
<dbReference type="Pfam" id="PF17039">
    <property type="entry name" value="Glyco_tran_10_N"/>
    <property type="match status" value="1"/>
</dbReference>
<feature type="domain" description="Fucosyltransferase N-terminal" evidence="13">
    <location>
        <begin position="116"/>
        <end position="234"/>
    </location>
</feature>
<comment type="pathway">
    <text evidence="2">Protein modification; protein glycosylation.</text>
</comment>
<evidence type="ECO:0000256" key="7">
    <source>
        <dbReference type="ARBA" id="ARBA00022968"/>
    </source>
</evidence>
<keyword evidence="5 11" id="KW-0808">Transferase</keyword>
<name>A0ABP0GKF8_CLALP</name>
<evidence type="ECO:0000256" key="8">
    <source>
        <dbReference type="ARBA" id="ARBA00022989"/>
    </source>
</evidence>
<keyword evidence="6 11" id="KW-0812">Transmembrane</keyword>
<dbReference type="InterPro" id="IPR001503">
    <property type="entry name" value="Glyco_trans_10"/>
</dbReference>